<protein>
    <submittedName>
        <fullName evidence="2">Uncharacterized protein</fullName>
    </submittedName>
</protein>
<comment type="caution">
    <text evidence="2">The sequence shown here is derived from an EMBL/GenBank/DDBJ whole genome shotgun (WGS) entry which is preliminary data.</text>
</comment>
<evidence type="ECO:0000313" key="2">
    <source>
        <dbReference type="EMBL" id="CAH0519603.1"/>
    </source>
</evidence>
<accession>A0ABN8D420</accession>
<evidence type="ECO:0000313" key="3">
    <source>
        <dbReference type="Proteomes" id="UP001158986"/>
    </source>
</evidence>
<proteinExistence type="predicted"/>
<feature type="region of interest" description="Disordered" evidence="1">
    <location>
        <begin position="216"/>
        <end position="238"/>
    </location>
</feature>
<organism evidence="2 3">
    <name type="scientific">Peronospora belbahrii</name>
    <dbReference type="NCBI Taxonomy" id="622444"/>
    <lineage>
        <taxon>Eukaryota</taxon>
        <taxon>Sar</taxon>
        <taxon>Stramenopiles</taxon>
        <taxon>Oomycota</taxon>
        <taxon>Peronosporomycetes</taxon>
        <taxon>Peronosporales</taxon>
        <taxon>Peronosporaceae</taxon>
        <taxon>Peronospora</taxon>
    </lineage>
</organism>
<gene>
    <name evidence="2" type="ORF">PBS001_LOCUS6125</name>
</gene>
<dbReference type="EMBL" id="CAKLCB010000305">
    <property type="protein sequence ID" value="CAH0519603.1"/>
    <property type="molecule type" value="Genomic_DNA"/>
</dbReference>
<keyword evidence="3" id="KW-1185">Reference proteome</keyword>
<name>A0ABN8D420_9STRA</name>
<sequence>MPTKYTAAQIFDIKVLTFIMLIVFAAVSVAELIPDGVVRSSDGLNTLEVVHSIVSANRKLKSNANILANHVTIIMEELGKLFDIKNIRNTFEQLSPILQHPFFPYWYLCHVMLSPEKYNEKVLAFLAERLTEESLYDFLVTGLGIQESRVIAGSHLDVKLTQDMEKENGMSIETASERLGLNERGIWIFKRPAFFYWAKHAESSILAKGKAAHAKPSSLVEGKTARAKSSASAKRKPN</sequence>
<evidence type="ECO:0000256" key="1">
    <source>
        <dbReference type="SAM" id="MobiDB-lite"/>
    </source>
</evidence>
<reference evidence="2 3" key="1">
    <citation type="submission" date="2021-11" db="EMBL/GenBank/DDBJ databases">
        <authorList>
            <person name="Islam A."/>
            <person name="Islam S."/>
            <person name="Flora M.S."/>
            <person name="Rahman M."/>
            <person name="Ziaur R.M."/>
            <person name="Epstein J.H."/>
            <person name="Hassan M."/>
            <person name="Klassen M."/>
            <person name="Woodard K."/>
            <person name="Webb A."/>
            <person name="Webby R.J."/>
            <person name="El Zowalaty M.E."/>
        </authorList>
    </citation>
    <scope>NUCLEOTIDE SEQUENCE [LARGE SCALE GENOMIC DNA]</scope>
    <source>
        <strain evidence="2">Pbs1</strain>
    </source>
</reference>
<dbReference type="Proteomes" id="UP001158986">
    <property type="component" value="Unassembled WGS sequence"/>
</dbReference>